<accession>A0ABV0RZ17</accession>
<organism evidence="2 3">
    <name type="scientific">Xenoophorus captivus</name>
    <dbReference type="NCBI Taxonomy" id="1517983"/>
    <lineage>
        <taxon>Eukaryota</taxon>
        <taxon>Metazoa</taxon>
        <taxon>Chordata</taxon>
        <taxon>Craniata</taxon>
        <taxon>Vertebrata</taxon>
        <taxon>Euteleostomi</taxon>
        <taxon>Actinopterygii</taxon>
        <taxon>Neopterygii</taxon>
        <taxon>Teleostei</taxon>
        <taxon>Neoteleostei</taxon>
        <taxon>Acanthomorphata</taxon>
        <taxon>Ovalentaria</taxon>
        <taxon>Atherinomorphae</taxon>
        <taxon>Cyprinodontiformes</taxon>
        <taxon>Goodeidae</taxon>
        <taxon>Xenoophorus</taxon>
    </lineage>
</organism>
<feature type="compositionally biased region" description="Pro residues" evidence="1">
    <location>
        <begin position="1"/>
        <end position="10"/>
    </location>
</feature>
<proteinExistence type="predicted"/>
<evidence type="ECO:0000313" key="3">
    <source>
        <dbReference type="Proteomes" id="UP001434883"/>
    </source>
</evidence>
<feature type="region of interest" description="Disordered" evidence="1">
    <location>
        <begin position="1"/>
        <end position="29"/>
    </location>
</feature>
<comment type="caution">
    <text evidence="2">The sequence shown here is derived from an EMBL/GenBank/DDBJ whole genome shotgun (WGS) entry which is preliminary data.</text>
</comment>
<name>A0ABV0RZ17_9TELE</name>
<evidence type="ECO:0000313" key="2">
    <source>
        <dbReference type="EMBL" id="MEQ2212738.1"/>
    </source>
</evidence>
<gene>
    <name evidence="2" type="ORF">XENOCAPTIV_004252</name>
</gene>
<dbReference type="EMBL" id="JAHRIN010060260">
    <property type="protein sequence ID" value="MEQ2212738.1"/>
    <property type="molecule type" value="Genomic_DNA"/>
</dbReference>
<dbReference type="Proteomes" id="UP001434883">
    <property type="component" value="Unassembled WGS sequence"/>
</dbReference>
<sequence length="89" mass="9112">VLAPATPPAPTHHATVIVPAPAQTPQTHHVTVVTMGPTSAIQHIEGTHGKGFEEEQRRAVIVTSGRMLSDAAGSDTASNSDGPDDSSLP</sequence>
<feature type="non-terminal residue" evidence="2">
    <location>
        <position position="1"/>
    </location>
</feature>
<keyword evidence="3" id="KW-1185">Reference proteome</keyword>
<reference evidence="2 3" key="1">
    <citation type="submission" date="2021-06" db="EMBL/GenBank/DDBJ databases">
        <authorList>
            <person name="Palmer J.M."/>
        </authorList>
    </citation>
    <scope>NUCLEOTIDE SEQUENCE [LARGE SCALE GENOMIC DNA]</scope>
    <source>
        <strain evidence="2 3">XC_2019</strain>
        <tissue evidence="2">Muscle</tissue>
    </source>
</reference>
<evidence type="ECO:0000256" key="1">
    <source>
        <dbReference type="SAM" id="MobiDB-lite"/>
    </source>
</evidence>
<feature type="region of interest" description="Disordered" evidence="1">
    <location>
        <begin position="65"/>
        <end position="89"/>
    </location>
</feature>
<protein>
    <submittedName>
        <fullName evidence="2">Uncharacterized protein</fullName>
    </submittedName>
</protein>